<dbReference type="EMBL" id="JAKJXP020000025">
    <property type="protein sequence ID" value="KAK7753783.1"/>
    <property type="molecule type" value="Genomic_DNA"/>
</dbReference>
<gene>
    <name evidence="1" type="ORF">SLS62_004148</name>
</gene>
<name>A0AAN9YPD7_9PEZI</name>
<sequence length="184" mass="20330">MDEVHRNDARGCRTMPLFNGAIVYLDDDMPHYPEAAAQFALLISYPYDEASIGVLIGRSPSEARAWLEAQRKELPFLDYAEALKNGAVCVRSGSPPDRLPHIDVELFFRFDGEVEPEEDDEVGNSCTMAYLDAFFACNLIGNGAWAGRWRPSRGYCAMVALKVLDYLTKGAPESLASSMGALEL</sequence>
<proteinExistence type="predicted"/>
<protein>
    <submittedName>
        <fullName evidence="1">Uncharacterized protein</fullName>
    </submittedName>
</protein>
<organism evidence="1 2">
    <name type="scientific">Diatrype stigma</name>
    <dbReference type="NCBI Taxonomy" id="117547"/>
    <lineage>
        <taxon>Eukaryota</taxon>
        <taxon>Fungi</taxon>
        <taxon>Dikarya</taxon>
        <taxon>Ascomycota</taxon>
        <taxon>Pezizomycotina</taxon>
        <taxon>Sordariomycetes</taxon>
        <taxon>Xylariomycetidae</taxon>
        <taxon>Xylariales</taxon>
        <taxon>Diatrypaceae</taxon>
        <taxon>Diatrype</taxon>
    </lineage>
</organism>
<evidence type="ECO:0000313" key="1">
    <source>
        <dbReference type="EMBL" id="KAK7753783.1"/>
    </source>
</evidence>
<evidence type="ECO:0000313" key="2">
    <source>
        <dbReference type="Proteomes" id="UP001320420"/>
    </source>
</evidence>
<keyword evidence="2" id="KW-1185">Reference proteome</keyword>
<dbReference type="AlphaFoldDB" id="A0AAN9YPD7"/>
<accession>A0AAN9YPD7</accession>
<dbReference type="Proteomes" id="UP001320420">
    <property type="component" value="Unassembled WGS sequence"/>
</dbReference>
<reference evidence="1 2" key="1">
    <citation type="submission" date="2024-02" db="EMBL/GenBank/DDBJ databases">
        <title>De novo assembly and annotation of 12 fungi associated with fruit tree decline syndrome in Ontario, Canada.</title>
        <authorList>
            <person name="Sulman M."/>
            <person name="Ellouze W."/>
            <person name="Ilyukhin E."/>
        </authorList>
    </citation>
    <scope>NUCLEOTIDE SEQUENCE [LARGE SCALE GENOMIC DNA]</scope>
    <source>
        <strain evidence="1 2">M11/M66-122</strain>
    </source>
</reference>
<comment type="caution">
    <text evidence="1">The sequence shown here is derived from an EMBL/GenBank/DDBJ whole genome shotgun (WGS) entry which is preliminary data.</text>
</comment>